<dbReference type="RefSeq" id="WP_242938019.1">
    <property type="nucleotide sequence ID" value="NZ_CP094326.1"/>
</dbReference>
<reference evidence="2 3" key="1">
    <citation type="journal article" date="2018" name="Int. J. Syst. Evol. Microbiol.">
        <title>Zhouia spongiae sp. nov., isolated from a marine sponge.</title>
        <authorList>
            <person name="Zhuang L."/>
            <person name="Lin B."/>
            <person name="Qin F."/>
            <person name="Luo L."/>
        </authorList>
    </citation>
    <scope>NUCLEOTIDE SEQUENCE [LARGE SCALE GENOMIC DNA]</scope>
    <source>
        <strain evidence="2 3">HN-Y44</strain>
    </source>
</reference>
<evidence type="ECO:0000313" key="3">
    <source>
        <dbReference type="Proteomes" id="UP000829476"/>
    </source>
</evidence>
<accession>A0ABY3YP95</accession>
<sequence length="127" mass="14544">MKRTKITVGHQQLMPFLMLENIDEFIDFTRGIFNAEEMIRKLDKQKQVEYSELRVGDATIIITQAVKGDVSSTSAFYIYVSDTDATFYKALERGAVPLMFPMNEDDDTRSAGFEDPTGCVWWITTLK</sequence>
<name>A0ABY3YP95_9FLAO</name>
<dbReference type="Proteomes" id="UP000829476">
    <property type="component" value="Chromosome"/>
</dbReference>
<dbReference type="Gene3D" id="3.30.720.120">
    <property type="match status" value="1"/>
</dbReference>
<proteinExistence type="predicted"/>
<evidence type="ECO:0000313" key="2">
    <source>
        <dbReference type="EMBL" id="UNY99646.1"/>
    </source>
</evidence>
<dbReference type="Gene3D" id="3.30.720.110">
    <property type="match status" value="1"/>
</dbReference>
<dbReference type="InterPro" id="IPR029068">
    <property type="entry name" value="Glyas_Bleomycin-R_OHBP_Dase"/>
</dbReference>
<evidence type="ECO:0000259" key="1">
    <source>
        <dbReference type="PROSITE" id="PS51819"/>
    </source>
</evidence>
<organism evidence="2 3">
    <name type="scientific">Zhouia spongiae</name>
    <dbReference type="NCBI Taxonomy" id="2202721"/>
    <lineage>
        <taxon>Bacteria</taxon>
        <taxon>Pseudomonadati</taxon>
        <taxon>Bacteroidota</taxon>
        <taxon>Flavobacteriia</taxon>
        <taxon>Flavobacteriales</taxon>
        <taxon>Flavobacteriaceae</taxon>
        <taxon>Zhouia</taxon>
    </lineage>
</organism>
<protein>
    <recommendedName>
        <fullName evidence="1">VOC domain-containing protein</fullName>
    </recommendedName>
</protein>
<dbReference type="EMBL" id="CP094326">
    <property type="protein sequence ID" value="UNY99646.1"/>
    <property type="molecule type" value="Genomic_DNA"/>
</dbReference>
<gene>
    <name evidence="2" type="ORF">MQE36_04690</name>
</gene>
<feature type="domain" description="VOC" evidence="1">
    <location>
        <begin position="7"/>
        <end position="126"/>
    </location>
</feature>
<dbReference type="InterPro" id="IPR037523">
    <property type="entry name" value="VOC_core"/>
</dbReference>
<keyword evidence="3" id="KW-1185">Reference proteome</keyword>
<dbReference type="PROSITE" id="PS51819">
    <property type="entry name" value="VOC"/>
    <property type="match status" value="1"/>
</dbReference>
<dbReference type="SUPFAM" id="SSF54593">
    <property type="entry name" value="Glyoxalase/Bleomycin resistance protein/Dihydroxybiphenyl dioxygenase"/>
    <property type="match status" value="1"/>
</dbReference>